<feature type="transmembrane region" description="Helical" evidence="2">
    <location>
        <begin position="108"/>
        <end position="128"/>
    </location>
</feature>
<feature type="region of interest" description="Disordered" evidence="1">
    <location>
        <begin position="21"/>
        <end position="66"/>
    </location>
</feature>
<dbReference type="AlphaFoldDB" id="A0A1B8GRN6"/>
<sequence>MVLSYSDLEVVPGQPLDLRRSRLRSYLQPQAPESSRHQPDSSGLQSVAPDSSGLQLPGLSGLHDPDYTGLEAQHPKYYSGIEPYLEKNAPSPPPPPDRIICGLAPRTFWIFLTVIIAIVVVGAVAGGVGGSLAAKNSRDAINAESSSSSSVLAQTGDRAGSSPTVLPAVTSASEVLPTESKSTPSETSPPGSNVTPSQTSPTKSKSAPSSTTTPSPTSTTLSLTTTEIRGPSATLLSDCPSSNNTLYSVDIGSVMSFRKICGLSYPNDLGSTVVNVATKSLDDCINLCAAYNVQIRADIKAGKAAVCNAVCWRNTFDNNEFPGQCFGYTSNRQAAGGEGFAVQKEPICDSAAWVNQDFF</sequence>
<dbReference type="OrthoDB" id="5424430at2759"/>
<feature type="compositionally biased region" description="Low complexity" evidence="1">
    <location>
        <begin position="51"/>
        <end position="62"/>
    </location>
</feature>
<organism evidence="3 4">
    <name type="scientific">Pseudogymnoascus verrucosus</name>
    <dbReference type="NCBI Taxonomy" id="342668"/>
    <lineage>
        <taxon>Eukaryota</taxon>
        <taxon>Fungi</taxon>
        <taxon>Dikarya</taxon>
        <taxon>Ascomycota</taxon>
        <taxon>Pezizomycotina</taxon>
        <taxon>Leotiomycetes</taxon>
        <taxon>Thelebolales</taxon>
        <taxon>Thelebolaceae</taxon>
        <taxon>Pseudogymnoascus</taxon>
    </lineage>
</organism>
<evidence type="ECO:0008006" key="5">
    <source>
        <dbReference type="Google" id="ProtNLM"/>
    </source>
</evidence>
<dbReference type="GeneID" id="28836962"/>
<dbReference type="RefSeq" id="XP_018132193.1">
    <property type="nucleotide sequence ID" value="XM_018273063.2"/>
</dbReference>
<feature type="compositionally biased region" description="Low complexity" evidence="1">
    <location>
        <begin position="177"/>
        <end position="225"/>
    </location>
</feature>
<protein>
    <recommendedName>
        <fullName evidence="5">Apple domain-containing protein</fullName>
    </recommendedName>
</protein>
<feature type="region of interest" description="Disordered" evidence="1">
    <location>
        <begin position="141"/>
        <end position="225"/>
    </location>
</feature>
<proteinExistence type="predicted"/>
<keyword evidence="2" id="KW-0812">Transmembrane</keyword>
<reference evidence="3 4" key="1">
    <citation type="submission" date="2016-03" db="EMBL/GenBank/DDBJ databases">
        <title>Comparative genomics of Pseudogymnoascus destructans, the fungus causing white-nose syndrome of bats.</title>
        <authorList>
            <person name="Palmer J.M."/>
            <person name="Drees K.P."/>
            <person name="Foster J.T."/>
            <person name="Lindner D.L."/>
        </authorList>
    </citation>
    <scope>NUCLEOTIDE SEQUENCE [LARGE SCALE GENOMIC DNA]</scope>
    <source>
        <strain evidence="3 4">UAMH 10579</strain>
    </source>
</reference>
<gene>
    <name evidence="3" type="ORF">VE01_03576</name>
</gene>
<dbReference type="Proteomes" id="UP000091956">
    <property type="component" value="Unassembled WGS sequence"/>
</dbReference>
<name>A0A1B8GRN6_9PEZI</name>
<keyword evidence="2" id="KW-0472">Membrane</keyword>
<keyword evidence="2" id="KW-1133">Transmembrane helix</keyword>
<feature type="compositionally biased region" description="Polar residues" evidence="1">
    <location>
        <begin position="40"/>
        <end position="49"/>
    </location>
</feature>
<reference evidence="4" key="2">
    <citation type="journal article" date="2018" name="Nat. Commun.">
        <title>Extreme sensitivity to ultraviolet light in the fungal pathogen causing white-nose syndrome of bats.</title>
        <authorList>
            <person name="Palmer J.M."/>
            <person name="Drees K.P."/>
            <person name="Foster J.T."/>
            <person name="Lindner D.L."/>
        </authorList>
    </citation>
    <scope>NUCLEOTIDE SEQUENCE [LARGE SCALE GENOMIC DNA]</scope>
    <source>
        <strain evidence="4">UAMH 10579</strain>
    </source>
</reference>
<accession>A0A1B8GRN6</accession>
<evidence type="ECO:0000256" key="2">
    <source>
        <dbReference type="SAM" id="Phobius"/>
    </source>
</evidence>
<dbReference type="STRING" id="342668.A0A1B8GRN6"/>
<evidence type="ECO:0000313" key="3">
    <source>
        <dbReference type="EMBL" id="OBT98460.1"/>
    </source>
</evidence>
<evidence type="ECO:0000256" key="1">
    <source>
        <dbReference type="SAM" id="MobiDB-lite"/>
    </source>
</evidence>
<evidence type="ECO:0000313" key="4">
    <source>
        <dbReference type="Proteomes" id="UP000091956"/>
    </source>
</evidence>
<dbReference type="EMBL" id="KV460216">
    <property type="protein sequence ID" value="OBT98460.1"/>
    <property type="molecule type" value="Genomic_DNA"/>
</dbReference>
<keyword evidence="4" id="KW-1185">Reference proteome</keyword>